<dbReference type="Pfam" id="PF13426">
    <property type="entry name" value="PAS_9"/>
    <property type="match status" value="1"/>
</dbReference>
<dbReference type="SUPFAM" id="SSF47384">
    <property type="entry name" value="Homodimeric domain of signal transducing histidine kinase"/>
    <property type="match status" value="1"/>
</dbReference>
<dbReference type="PROSITE" id="PS50011">
    <property type="entry name" value="PROTEIN_KINASE_DOM"/>
    <property type="match status" value="1"/>
</dbReference>
<dbReference type="SUPFAM" id="SSF55781">
    <property type="entry name" value="GAF domain-like"/>
    <property type="match status" value="1"/>
</dbReference>
<evidence type="ECO:0000313" key="8">
    <source>
        <dbReference type="Proteomes" id="UP000248925"/>
    </source>
</evidence>
<dbReference type="Pfam" id="PF01590">
    <property type="entry name" value="GAF"/>
    <property type="match status" value="1"/>
</dbReference>
<dbReference type="SMART" id="SM00387">
    <property type="entry name" value="HATPase_c"/>
    <property type="match status" value="1"/>
</dbReference>
<dbReference type="Pfam" id="PF02518">
    <property type="entry name" value="HATPase_c"/>
    <property type="match status" value="1"/>
</dbReference>
<keyword evidence="8" id="KW-1185">Reference proteome</keyword>
<dbReference type="SUPFAM" id="SSF55874">
    <property type="entry name" value="ATPase domain of HSP90 chaperone/DNA topoisomerase II/histidine kinase"/>
    <property type="match status" value="1"/>
</dbReference>
<dbReference type="Proteomes" id="UP000248925">
    <property type="component" value="Unassembled WGS sequence"/>
</dbReference>
<dbReference type="Pfam" id="PF00069">
    <property type="entry name" value="Pkinase"/>
    <property type="match status" value="1"/>
</dbReference>
<sequence length="1862" mass="206181">MDPQTSLGAREGDLQVLWEDGERALYRGLFAYSNGSPRNVLTLRLTAAFPQPESVAQLSNEFELKDYLESAWAARPLELVRERDRTMLILDDPGGETLDRKIGEPMSIPQFLQLAIATAAALSQVHQRGLVHKDLKPTHILVDGTGGQVRLTGFGHASRLPRERQTLSPPESIAGTLTHMAPEQTGRMNRSIDSRSDLYALGVIFYQMLTGVLPFSTSDPMELIHCHIARTAAPPGERVANIPVPISDMVTKLLAKTADERYQTATGVEHDLRRCLTEWQAKGRIDPFIVGDFDTPDRLLMPEKLYGREPAIASLVGAYTRVATTGTPELMMICGYSGIGKSSIVNEMHRVLLPSRSLFALGKFDQQKRDIPYATVAQAFQRLIRGLLSKSEDELQGWRRALQEAMGAQAQLLVELMPELKLIVGEQHPAPDLPLQQAQQAFQNALRRFVGVFATEEHPLTLFLDDLHWADTASLDLLEDLMTHSELRHLLLIGAYRETEIDPTHLLVRKLEAIRGVGLEIEQIVLGPLSLNHLEEFVADALRCARARAGPLARILHDKTAGNPFFVKQFLSALGDEDLVTFDPIKGRWSWDPDRIRGKEYTENVVELMVGKLAQLPLETQGALQQLACLGTSATTAMLSTVLSLPEAGVHAALWEAARRDFIERNDSSYRFIHDRVLEAAYSLVPQERRAETHLRIGRILVSHMPSAQREEAIFDIVNHLNRGAGLIVSQEEREQLAEFNLIAGKRARASAAYLQALNHFSAGATLLNPDAWVKHHQLAFDLEYYQAECEFLVGEMGTADERLNRLSSRAQNTLEQARVAGLLIDLYTTLDQNDKAVGVCIEYLARLGVNWLAHPPKVQVKAEYDKIWKKIGGRTIEELVDLPLMRDAVSLATLDVLTRVFPSALFTDENLLSLAICRSVNLSLERGHGDGSCVAYVFFSKIAGPQFDDYQAGFRFATLGYELVDKRGLERFRARTYLWFAQFSLMWTKHVRVSRALVLRAFETATKVGDLSFITYCCDNLNTNFLAAGDPLGEAERQAEAGLELAERARFDHIVDIIKAQLGVIRSLRGLTHTFGCFDDGQVSEAELEQRYAADPATRQPECWYWIRKLQSRFFAGDYSSALDAAAKAHKLLWTSAAMFETAEYHFYAALSLAAFYDRAVAKTNPTSPSSVLSSGAITASAGTKETLNALATHHKQLEVWAKNCPENFENRAALVGAELARLEGRDLEAERLYQLAIRSARANGFVHNEALAYEIAARFYAARDLEDICEMYLSKSRDGYLRWGALGKVRQLEALYPRWLIAGPHLGTRETASSAQQFDVAAVLKASQALSSEILLPHLVERLMTIAMQNAGADRGLLILPHQSDYSIEAEAVIDGDGVVLHYGNVAGLAAPETIIRYVMRTHETVIVDDAAKQHFFSDDPYMSQRRARSVLCLPLVRQGKLGGLLYLENTLASHVFTSDRARLLELVGAQAAISLENTRLYGVLQEREARIQRLFNANIIGIFTWDLDGTITDANDAFLRIVGYQSEDLQSGSMRWPTLMPGEWQSENDLVMEQMRASGIATPFEGEYVKKDGSLVPVLIGAALFDGRPTEGVAFVVDLTDRRRAEGLARDSERRYHEIQLALAHANRVTTMGHLAASIAHELNQPLSGVVVSAETAMLLLNDRPSIPEARKAIARVIRDGTRAGQVFSRIRTLIKKAPPQKSGLNINEVVLEIIGLTYGEAEKSGVSLRTRLTEGLPLIQGDRVQLQQVVLNLIMNAFDAIRQGGGGRGEIQVSSGISDSGEVQVSVQDSGQGIDPANIDRIFGAFYTTKAEGLGMGLSICRSIVEAHGGKLWAAPGVLRGAIFHFAMPAEEEPKALY</sequence>
<dbReference type="SMART" id="SM00220">
    <property type="entry name" value="S_TKc"/>
    <property type="match status" value="1"/>
</dbReference>
<dbReference type="EC" id="2.7.13.3" evidence="2"/>
<dbReference type="InterPro" id="IPR003018">
    <property type="entry name" value="GAF"/>
</dbReference>
<evidence type="ECO:0000259" key="4">
    <source>
        <dbReference type="PROSITE" id="PS50011"/>
    </source>
</evidence>
<dbReference type="InterPro" id="IPR036097">
    <property type="entry name" value="HisK_dim/P_sf"/>
</dbReference>
<gene>
    <name evidence="7" type="ORF">CPY51_28360</name>
</gene>
<dbReference type="Gene3D" id="3.40.50.300">
    <property type="entry name" value="P-loop containing nucleotide triphosphate hydrolases"/>
    <property type="match status" value="1"/>
</dbReference>
<dbReference type="InterPro" id="IPR036890">
    <property type="entry name" value="HATPase_C_sf"/>
</dbReference>
<dbReference type="PROSITE" id="PS50109">
    <property type="entry name" value="HIS_KIN"/>
    <property type="match status" value="1"/>
</dbReference>
<protein>
    <recommendedName>
        <fullName evidence="2">histidine kinase</fullName>
        <ecNumber evidence="2">2.7.13.3</ecNumber>
    </recommendedName>
</protein>
<comment type="caution">
    <text evidence="7">The sequence shown here is derived from an EMBL/GenBank/DDBJ whole genome shotgun (WGS) entry which is preliminary data.</text>
</comment>
<dbReference type="InterPro" id="IPR027417">
    <property type="entry name" value="P-loop_NTPase"/>
</dbReference>
<proteinExistence type="predicted"/>
<dbReference type="InterPro" id="IPR035965">
    <property type="entry name" value="PAS-like_dom_sf"/>
</dbReference>
<dbReference type="Gene3D" id="1.10.287.130">
    <property type="match status" value="1"/>
</dbReference>
<evidence type="ECO:0000259" key="5">
    <source>
        <dbReference type="PROSITE" id="PS50109"/>
    </source>
</evidence>
<dbReference type="PANTHER" id="PTHR43642:SF1">
    <property type="entry name" value="HYBRID SIGNAL TRANSDUCTION HISTIDINE KINASE G"/>
    <property type="match status" value="1"/>
</dbReference>
<dbReference type="SUPFAM" id="SSF55785">
    <property type="entry name" value="PYP-like sensor domain (PAS domain)"/>
    <property type="match status" value="1"/>
</dbReference>
<dbReference type="InterPro" id="IPR011009">
    <property type="entry name" value="Kinase-like_dom_sf"/>
</dbReference>
<dbReference type="Gene3D" id="3.30.450.40">
    <property type="match status" value="1"/>
</dbReference>
<dbReference type="PANTHER" id="PTHR43642">
    <property type="entry name" value="HYBRID SIGNAL TRANSDUCTION HISTIDINE KINASE G"/>
    <property type="match status" value="1"/>
</dbReference>
<dbReference type="InterPro" id="IPR053159">
    <property type="entry name" value="Hybrid_Histidine_Kinase"/>
</dbReference>
<reference evidence="7 8" key="1">
    <citation type="journal article" date="2018" name="Sci. Rep.">
        <title>Rhizobium tumorigenes sp. nov., a novel plant tumorigenic bacterium isolated from cane gall tumors on thornless blackberry.</title>
        <authorList>
            <person name="Kuzmanovi N."/>
            <person name="Smalla K."/>
            <person name="Gronow S."/>
            <person name="PuBawska J."/>
        </authorList>
    </citation>
    <scope>NUCLEOTIDE SEQUENCE [LARGE SCALE GENOMIC DNA]</scope>
    <source>
        <strain evidence="7 8">CCBAU 85046</strain>
    </source>
</reference>
<feature type="domain" description="Protein kinase" evidence="4">
    <location>
        <begin position="19"/>
        <end position="273"/>
    </location>
</feature>
<organism evidence="7 8">
    <name type="scientific">Rhizobium tubonense</name>
    <dbReference type="NCBI Taxonomy" id="484088"/>
    <lineage>
        <taxon>Bacteria</taxon>
        <taxon>Pseudomonadati</taxon>
        <taxon>Pseudomonadota</taxon>
        <taxon>Alphaproteobacteria</taxon>
        <taxon>Hyphomicrobiales</taxon>
        <taxon>Rhizobiaceae</taxon>
        <taxon>Rhizobium/Agrobacterium group</taxon>
        <taxon>Rhizobium</taxon>
    </lineage>
</organism>
<dbReference type="PRINTS" id="PR00344">
    <property type="entry name" value="BCTRLSENSOR"/>
</dbReference>
<evidence type="ECO:0000256" key="3">
    <source>
        <dbReference type="ARBA" id="ARBA00022553"/>
    </source>
</evidence>
<dbReference type="InterPro" id="IPR003661">
    <property type="entry name" value="HisK_dim/P_dom"/>
</dbReference>
<dbReference type="SMART" id="SM00065">
    <property type="entry name" value="GAF"/>
    <property type="match status" value="1"/>
</dbReference>
<dbReference type="RefSeq" id="WP_111163576.1">
    <property type="nucleotide sequence ID" value="NZ_PCDP01000068.1"/>
</dbReference>
<dbReference type="PROSITE" id="PS50112">
    <property type="entry name" value="PAS"/>
    <property type="match status" value="1"/>
</dbReference>
<dbReference type="InterPro" id="IPR029016">
    <property type="entry name" value="GAF-like_dom_sf"/>
</dbReference>
<dbReference type="CDD" id="cd00130">
    <property type="entry name" value="PAS"/>
    <property type="match status" value="1"/>
</dbReference>
<dbReference type="InterPro" id="IPR005467">
    <property type="entry name" value="His_kinase_dom"/>
</dbReference>
<dbReference type="InterPro" id="IPR004358">
    <property type="entry name" value="Sig_transdc_His_kin-like_C"/>
</dbReference>
<dbReference type="SMART" id="SM00091">
    <property type="entry name" value="PAS"/>
    <property type="match status" value="1"/>
</dbReference>
<comment type="catalytic activity">
    <reaction evidence="1">
        <text>ATP + protein L-histidine = ADP + protein N-phospho-L-histidine.</text>
        <dbReference type="EC" id="2.7.13.3"/>
    </reaction>
</comment>
<evidence type="ECO:0000256" key="1">
    <source>
        <dbReference type="ARBA" id="ARBA00000085"/>
    </source>
</evidence>
<dbReference type="Gene3D" id="1.10.510.10">
    <property type="entry name" value="Transferase(Phosphotransferase) domain 1"/>
    <property type="match status" value="1"/>
</dbReference>
<dbReference type="SUPFAM" id="SSF56112">
    <property type="entry name" value="Protein kinase-like (PK-like)"/>
    <property type="match status" value="1"/>
</dbReference>
<accession>A0A2W4DXJ3</accession>
<dbReference type="EMBL" id="PCDP01000068">
    <property type="protein sequence ID" value="PZM08596.1"/>
    <property type="molecule type" value="Genomic_DNA"/>
</dbReference>
<dbReference type="InterPro" id="IPR000719">
    <property type="entry name" value="Prot_kinase_dom"/>
</dbReference>
<evidence type="ECO:0000313" key="7">
    <source>
        <dbReference type="EMBL" id="PZM08596.1"/>
    </source>
</evidence>
<dbReference type="OrthoDB" id="226486at2"/>
<feature type="domain" description="Histidine kinase" evidence="5">
    <location>
        <begin position="1641"/>
        <end position="1856"/>
    </location>
</feature>
<dbReference type="Pfam" id="PF13191">
    <property type="entry name" value="AAA_16"/>
    <property type="match status" value="1"/>
</dbReference>
<dbReference type="GO" id="GO:0005524">
    <property type="term" value="F:ATP binding"/>
    <property type="evidence" value="ECO:0007669"/>
    <property type="project" value="InterPro"/>
</dbReference>
<feature type="domain" description="PAS" evidence="6">
    <location>
        <begin position="1490"/>
        <end position="1532"/>
    </location>
</feature>
<dbReference type="CDD" id="cd00082">
    <property type="entry name" value="HisKA"/>
    <property type="match status" value="1"/>
</dbReference>
<dbReference type="CDD" id="cd14014">
    <property type="entry name" value="STKc_PknB_like"/>
    <property type="match status" value="1"/>
</dbReference>
<dbReference type="InterPro" id="IPR000014">
    <property type="entry name" value="PAS"/>
</dbReference>
<dbReference type="GO" id="GO:0000155">
    <property type="term" value="F:phosphorelay sensor kinase activity"/>
    <property type="evidence" value="ECO:0007669"/>
    <property type="project" value="InterPro"/>
</dbReference>
<dbReference type="SUPFAM" id="SSF52540">
    <property type="entry name" value="P-loop containing nucleoside triphosphate hydrolases"/>
    <property type="match status" value="1"/>
</dbReference>
<dbReference type="InterPro" id="IPR003594">
    <property type="entry name" value="HATPase_dom"/>
</dbReference>
<dbReference type="Gene3D" id="3.30.450.20">
    <property type="entry name" value="PAS domain"/>
    <property type="match status" value="1"/>
</dbReference>
<evidence type="ECO:0000259" key="6">
    <source>
        <dbReference type="PROSITE" id="PS50112"/>
    </source>
</evidence>
<dbReference type="NCBIfam" id="TIGR00229">
    <property type="entry name" value="sensory_box"/>
    <property type="match status" value="1"/>
</dbReference>
<dbReference type="Gene3D" id="3.30.565.10">
    <property type="entry name" value="Histidine kinase-like ATPase, C-terminal domain"/>
    <property type="match status" value="1"/>
</dbReference>
<dbReference type="SMART" id="SM00388">
    <property type="entry name" value="HisKA"/>
    <property type="match status" value="1"/>
</dbReference>
<dbReference type="InterPro" id="IPR041664">
    <property type="entry name" value="AAA_16"/>
</dbReference>
<name>A0A2W4DXJ3_9HYPH</name>
<keyword evidence="3" id="KW-0597">Phosphoprotein</keyword>
<evidence type="ECO:0000256" key="2">
    <source>
        <dbReference type="ARBA" id="ARBA00012438"/>
    </source>
</evidence>